<reference evidence="6 7" key="1">
    <citation type="submission" date="2012-05" db="EMBL/GenBank/DDBJ databases">
        <title>The Genome Sequence of Fusobacterium periodontium Oral Taxon 201 Strain D10.</title>
        <authorList>
            <consortium name="The Broad Institute Genome Sequencing Platform"/>
            <consortium name="The Broad Institute Genome Sequencing Center for Infectious Disease"/>
            <person name="Earl A."/>
            <person name="Ward D."/>
            <person name="Feldgarden M."/>
            <person name="Gevers D."/>
            <person name="Strauss J."/>
            <person name="Sibley C."/>
            <person name="White A."/>
            <person name="Ambrose C.E."/>
            <person name="Allen-Vercoe E."/>
            <person name="Walker B."/>
            <person name="Young S.K."/>
            <person name="Zeng Q."/>
            <person name="Gargeya S."/>
            <person name="Fitzgerald M."/>
            <person name="Haas B."/>
            <person name="Abouelleil A."/>
            <person name="Alvarado L."/>
            <person name="Arachchi H.M."/>
            <person name="Berlin A.M."/>
            <person name="Chapman S.B."/>
            <person name="Goldberg J."/>
            <person name="Griggs A."/>
            <person name="Gujja S."/>
            <person name="Hansen M."/>
            <person name="Howarth C."/>
            <person name="Imamovic A."/>
            <person name="Larimer J."/>
            <person name="McCowan C."/>
            <person name="Montmayeur A."/>
            <person name="Murphy C."/>
            <person name="Neiman D."/>
            <person name="Pearson M."/>
            <person name="Priest M."/>
            <person name="Roberts A."/>
            <person name="Saif S."/>
            <person name="Shea T."/>
            <person name="Sisk P."/>
            <person name="Sykes S."/>
            <person name="Wortman J."/>
            <person name="Nusbaum C."/>
            <person name="Birren B."/>
        </authorList>
    </citation>
    <scope>NUCLEOTIDE SEQUENCE [LARGE SCALE GENOMIC DNA]</scope>
    <source>
        <strain evidence="6 7">D10</strain>
    </source>
</reference>
<evidence type="ECO:0000313" key="7">
    <source>
        <dbReference type="Proteomes" id="UP000005809"/>
    </source>
</evidence>
<dbReference type="InterPro" id="IPR033248">
    <property type="entry name" value="Transketolase_C"/>
</dbReference>
<feature type="non-terminal residue" evidence="6">
    <location>
        <position position="1"/>
    </location>
</feature>
<dbReference type="Pfam" id="PF02780">
    <property type="entry name" value="Transketolase_C"/>
    <property type="match status" value="1"/>
</dbReference>
<sequence length="108" mass="12476">HEELKNRGIDATIVSAASVKPLDENYLLNYIKEYDNIFVLEENYVKNSFATSILEFLNDNGINKLIHRIALDSAIIPHGKRDELLAEERLKGESLIERIEEFVYGRKK</sequence>
<dbReference type="GO" id="GO:0016114">
    <property type="term" value="P:terpenoid biosynthetic process"/>
    <property type="evidence" value="ECO:0007669"/>
    <property type="project" value="InterPro"/>
</dbReference>
<dbReference type="PANTHER" id="PTHR43322:SF5">
    <property type="entry name" value="1-DEOXY-D-XYLULOSE-5-PHOSPHATE SYNTHASE, CHLOROPLASTIC"/>
    <property type="match status" value="1"/>
</dbReference>
<evidence type="ECO:0000256" key="4">
    <source>
        <dbReference type="ARBA" id="ARBA00023052"/>
    </source>
</evidence>
<keyword evidence="4" id="KW-0786">Thiamine pyrophosphate</keyword>
<dbReference type="SUPFAM" id="SSF52922">
    <property type="entry name" value="TK C-terminal domain-like"/>
    <property type="match status" value="1"/>
</dbReference>
<dbReference type="HOGENOM" id="CLU_2189456_0_0_0"/>
<dbReference type="GO" id="GO:0005829">
    <property type="term" value="C:cytosol"/>
    <property type="evidence" value="ECO:0007669"/>
    <property type="project" value="TreeGrafter"/>
</dbReference>
<comment type="cofactor">
    <cofactor evidence="1">
        <name>Mg(2+)</name>
        <dbReference type="ChEBI" id="CHEBI:18420"/>
    </cofactor>
</comment>
<dbReference type="GO" id="GO:0019288">
    <property type="term" value="P:isopentenyl diphosphate biosynthetic process, methylerythritol 4-phosphate pathway"/>
    <property type="evidence" value="ECO:0007669"/>
    <property type="project" value="TreeGrafter"/>
</dbReference>
<name>K1GTI7_9FUSO</name>
<dbReference type="PATRIC" id="fig|620833.3.peg.1956"/>
<accession>K1GTI7</accession>
<dbReference type="GO" id="GO:0008661">
    <property type="term" value="F:1-deoxy-D-xylulose-5-phosphate synthase activity"/>
    <property type="evidence" value="ECO:0007669"/>
    <property type="project" value="InterPro"/>
</dbReference>
<feature type="domain" description="Transketolase C-terminal" evidence="5">
    <location>
        <begin position="2"/>
        <end position="88"/>
    </location>
</feature>
<dbReference type="Proteomes" id="UP000005809">
    <property type="component" value="Unassembled WGS sequence"/>
</dbReference>
<dbReference type="Gene3D" id="3.40.50.920">
    <property type="match status" value="1"/>
</dbReference>
<dbReference type="InterPro" id="IPR009014">
    <property type="entry name" value="Transketo_C/PFOR_II"/>
</dbReference>
<proteinExistence type="predicted"/>
<evidence type="ECO:0000256" key="1">
    <source>
        <dbReference type="ARBA" id="ARBA00001946"/>
    </source>
</evidence>
<dbReference type="EMBL" id="ACIF01000323">
    <property type="protein sequence ID" value="EKA92737.1"/>
    <property type="molecule type" value="Genomic_DNA"/>
</dbReference>
<evidence type="ECO:0000259" key="5">
    <source>
        <dbReference type="Pfam" id="PF02780"/>
    </source>
</evidence>
<dbReference type="RefSeq" id="WP_005969012.1">
    <property type="nucleotide sequence ID" value="NZ_JH815414.1"/>
</dbReference>
<dbReference type="InterPro" id="IPR005477">
    <property type="entry name" value="Dxylulose-5-P_synthase"/>
</dbReference>
<dbReference type="PANTHER" id="PTHR43322">
    <property type="entry name" value="1-D-DEOXYXYLULOSE 5-PHOSPHATE SYNTHASE-RELATED"/>
    <property type="match status" value="1"/>
</dbReference>
<evidence type="ECO:0000313" key="6">
    <source>
        <dbReference type="EMBL" id="EKA92737.1"/>
    </source>
</evidence>
<organism evidence="6 7">
    <name type="scientific">Fusobacterium periodonticum D10</name>
    <dbReference type="NCBI Taxonomy" id="620833"/>
    <lineage>
        <taxon>Bacteria</taxon>
        <taxon>Fusobacteriati</taxon>
        <taxon>Fusobacteriota</taxon>
        <taxon>Fusobacteriia</taxon>
        <taxon>Fusobacteriales</taxon>
        <taxon>Fusobacteriaceae</taxon>
        <taxon>Fusobacterium</taxon>
    </lineage>
</organism>
<evidence type="ECO:0000256" key="2">
    <source>
        <dbReference type="ARBA" id="ARBA00011738"/>
    </source>
</evidence>
<gene>
    <name evidence="6" type="ORF">FPOG_01749</name>
</gene>
<protein>
    <submittedName>
        <fullName evidence="6">1-deoxy-D-xylulose-5-phosphate synthase</fullName>
    </submittedName>
</protein>
<evidence type="ECO:0000256" key="3">
    <source>
        <dbReference type="ARBA" id="ARBA00022679"/>
    </source>
</evidence>
<keyword evidence="3" id="KW-0808">Transferase</keyword>
<comment type="caution">
    <text evidence="6">The sequence shown here is derived from an EMBL/GenBank/DDBJ whole genome shotgun (WGS) entry which is preliminary data.</text>
</comment>
<comment type="subunit">
    <text evidence="2">Homodimer.</text>
</comment>
<dbReference type="AlphaFoldDB" id="K1GTI7"/>